<evidence type="ECO:0000256" key="1">
    <source>
        <dbReference type="SAM" id="MobiDB-lite"/>
    </source>
</evidence>
<dbReference type="EMBL" id="JAAAHY010002043">
    <property type="protein sequence ID" value="KAF9945612.1"/>
    <property type="molecule type" value="Genomic_DNA"/>
</dbReference>
<name>A0A9P6IRW7_MORAP</name>
<accession>A0A9P6IRW7</accession>
<sequence length="109" mass="12109">MVVNPKMVFPSLIRPPEVKNVSAATANDALDVISEYLLHIGRIGVAKLPLIKELREFLLVQTQIENADCPNFVNWPGLGPWYKRRPAKVLGNHTKEESDRASSSTVGML</sequence>
<organism evidence="2 3">
    <name type="scientific">Mortierella alpina</name>
    <name type="common">Oleaginous fungus</name>
    <name type="synonym">Mortierella renispora</name>
    <dbReference type="NCBI Taxonomy" id="64518"/>
    <lineage>
        <taxon>Eukaryota</taxon>
        <taxon>Fungi</taxon>
        <taxon>Fungi incertae sedis</taxon>
        <taxon>Mucoromycota</taxon>
        <taxon>Mortierellomycotina</taxon>
        <taxon>Mortierellomycetes</taxon>
        <taxon>Mortierellales</taxon>
        <taxon>Mortierellaceae</taxon>
        <taxon>Mortierella</taxon>
    </lineage>
</organism>
<dbReference type="Proteomes" id="UP000738359">
    <property type="component" value="Unassembled WGS sequence"/>
</dbReference>
<reference evidence="2" key="1">
    <citation type="journal article" date="2020" name="Fungal Divers.">
        <title>Resolving the Mortierellaceae phylogeny through synthesis of multi-gene phylogenetics and phylogenomics.</title>
        <authorList>
            <person name="Vandepol N."/>
            <person name="Liber J."/>
            <person name="Desiro A."/>
            <person name="Na H."/>
            <person name="Kennedy M."/>
            <person name="Barry K."/>
            <person name="Grigoriev I.V."/>
            <person name="Miller A.N."/>
            <person name="O'Donnell K."/>
            <person name="Stajich J.E."/>
            <person name="Bonito G."/>
        </authorList>
    </citation>
    <scope>NUCLEOTIDE SEQUENCE</scope>
    <source>
        <strain evidence="2">CK1249</strain>
    </source>
</reference>
<keyword evidence="3" id="KW-1185">Reference proteome</keyword>
<feature type="region of interest" description="Disordered" evidence="1">
    <location>
        <begin position="89"/>
        <end position="109"/>
    </location>
</feature>
<gene>
    <name evidence="2" type="ORF">BGZ70_003719</name>
</gene>
<dbReference type="AlphaFoldDB" id="A0A9P6IRW7"/>
<evidence type="ECO:0000313" key="3">
    <source>
        <dbReference type="Proteomes" id="UP000738359"/>
    </source>
</evidence>
<protein>
    <submittedName>
        <fullName evidence="2">Uncharacterized protein</fullName>
    </submittedName>
</protein>
<comment type="caution">
    <text evidence="2">The sequence shown here is derived from an EMBL/GenBank/DDBJ whole genome shotgun (WGS) entry which is preliminary data.</text>
</comment>
<proteinExistence type="predicted"/>
<dbReference type="OrthoDB" id="2433378at2759"/>
<evidence type="ECO:0000313" key="2">
    <source>
        <dbReference type="EMBL" id="KAF9945612.1"/>
    </source>
</evidence>